<proteinExistence type="predicted"/>
<dbReference type="PANTHER" id="PTHR12358:SF31">
    <property type="entry name" value="ACYLGLYCEROL KINASE, MITOCHONDRIAL"/>
    <property type="match status" value="1"/>
</dbReference>
<dbReference type="EMBL" id="APWK03000059">
    <property type="protein sequence ID" value="PHH52721.1"/>
    <property type="molecule type" value="Genomic_DNA"/>
</dbReference>
<keyword evidence="3" id="KW-0808">Transferase</keyword>
<dbReference type="AlphaFoldDB" id="A0A2C5X4B9"/>
<dbReference type="SUPFAM" id="SSF111331">
    <property type="entry name" value="NAD kinase/diacylglycerol kinase-like"/>
    <property type="match status" value="1"/>
</dbReference>
<dbReference type="InterPro" id="IPR017438">
    <property type="entry name" value="ATP-NAD_kinase_N"/>
</dbReference>
<name>A0A2C5X4B9_9PEZI</name>
<feature type="region of interest" description="Disordered" evidence="1">
    <location>
        <begin position="343"/>
        <end position="365"/>
    </location>
</feature>
<gene>
    <name evidence="3" type="primary">LCB5</name>
    <name evidence="3" type="ORF">CFIMG_001975RA</name>
</gene>
<keyword evidence="4" id="KW-1185">Reference proteome</keyword>
<accession>A0A2C5X4B9</accession>
<evidence type="ECO:0000313" key="3">
    <source>
        <dbReference type="EMBL" id="PHH52721.1"/>
    </source>
</evidence>
<dbReference type="SMART" id="SM00046">
    <property type="entry name" value="DAGKc"/>
    <property type="match status" value="1"/>
</dbReference>
<evidence type="ECO:0000256" key="1">
    <source>
        <dbReference type="SAM" id="MobiDB-lite"/>
    </source>
</evidence>
<evidence type="ECO:0000313" key="4">
    <source>
        <dbReference type="Proteomes" id="UP000222788"/>
    </source>
</evidence>
<dbReference type="InterPro" id="IPR001206">
    <property type="entry name" value="Diacylglycerol_kinase_cat_dom"/>
</dbReference>
<protein>
    <submittedName>
        <fullName evidence="3">Sphingoid long chain base kinase 5</fullName>
    </submittedName>
</protein>
<dbReference type="GO" id="GO:0001727">
    <property type="term" value="F:lipid kinase activity"/>
    <property type="evidence" value="ECO:0007669"/>
    <property type="project" value="TreeGrafter"/>
</dbReference>
<dbReference type="GO" id="GO:0046512">
    <property type="term" value="P:sphingosine biosynthetic process"/>
    <property type="evidence" value="ECO:0007669"/>
    <property type="project" value="TreeGrafter"/>
</dbReference>
<comment type="caution">
    <text evidence="3">The sequence shown here is derived from an EMBL/GenBank/DDBJ whole genome shotgun (WGS) entry which is preliminary data.</text>
</comment>
<dbReference type="Gene3D" id="2.60.200.40">
    <property type="match status" value="1"/>
</dbReference>
<sequence>MRSLSIDERVPFMTANEETEPTAGSLGFVPELKLSGKRNLVLRDKAILLKQTSIQRSLCLPSKPSCAEISFYNILWVESNGLNLSIDYVEGTQSSELTVRKLEGQAIDSTPKDLREWATVAMNRAYGTSQRKKRALVLVNPRSGPGGGEKKWTTKSRPIFEAARMPMDIIVTSHGGQATDICEKMDIDNFDIVVGCAGDGMPYEIFNGLGKRADASRALSKIAVAHIPCGSGNGMSVNLYGTHRPSVAALAIVKGITTPLDLASVIQGESRLLSFMSQNVGIIAECDLATEHLRWMGDNRFVVGFLQRVMSGVAYPCDIAAMVEIAGKNAIKSHYHREQSQAGLSAVSTGKKTEHEDASSGGTIEEGLPELRYGTLNSSIPSDWELVRSDSLGCLYVGNMAFMDRTNNFFSAACPSDGFLDMITVNSDIGTLQWVKLMDAVEKGTLLDNANVTYKKISAFRVTPRDQDDGYISIDGERIPFGPFQCEVHRGLGRVISKNGAFEGTGPGGAREDWDEAVSMAEQMQA</sequence>
<dbReference type="Pfam" id="PF24321">
    <property type="entry name" value="DUF7493"/>
    <property type="match status" value="1"/>
</dbReference>
<dbReference type="InterPro" id="IPR016064">
    <property type="entry name" value="NAD/diacylglycerol_kinase_sf"/>
</dbReference>
<dbReference type="GO" id="GO:0016020">
    <property type="term" value="C:membrane"/>
    <property type="evidence" value="ECO:0007669"/>
    <property type="project" value="TreeGrafter"/>
</dbReference>
<dbReference type="InterPro" id="IPR050187">
    <property type="entry name" value="Lipid_Phosphate_FormReg"/>
</dbReference>
<dbReference type="GO" id="GO:0005737">
    <property type="term" value="C:cytoplasm"/>
    <property type="evidence" value="ECO:0007669"/>
    <property type="project" value="TreeGrafter"/>
</dbReference>
<dbReference type="Gene3D" id="3.40.50.10330">
    <property type="entry name" value="Probable inorganic polyphosphate/atp-NAD kinase, domain 1"/>
    <property type="match status" value="1"/>
</dbReference>
<dbReference type="GO" id="GO:0016773">
    <property type="term" value="F:phosphotransferase activity, alcohol group as acceptor"/>
    <property type="evidence" value="ECO:0007669"/>
    <property type="project" value="UniProtKB-ARBA"/>
</dbReference>
<dbReference type="STRING" id="1035309.A0A2C5X4B9"/>
<keyword evidence="3" id="KW-0418">Kinase</keyword>
<dbReference type="Pfam" id="PF00781">
    <property type="entry name" value="DAGK_cat"/>
    <property type="match status" value="1"/>
</dbReference>
<dbReference type="PANTHER" id="PTHR12358">
    <property type="entry name" value="SPHINGOSINE KINASE"/>
    <property type="match status" value="1"/>
</dbReference>
<organism evidence="3 4">
    <name type="scientific">Ceratocystis fimbriata CBS 114723</name>
    <dbReference type="NCBI Taxonomy" id="1035309"/>
    <lineage>
        <taxon>Eukaryota</taxon>
        <taxon>Fungi</taxon>
        <taxon>Dikarya</taxon>
        <taxon>Ascomycota</taxon>
        <taxon>Pezizomycotina</taxon>
        <taxon>Sordariomycetes</taxon>
        <taxon>Hypocreomycetidae</taxon>
        <taxon>Microascales</taxon>
        <taxon>Ceratocystidaceae</taxon>
        <taxon>Ceratocystis</taxon>
    </lineage>
</organism>
<dbReference type="OrthoDB" id="3853857at2759"/>
<evidence type="ECO:0000259" key="2">
    <source>
        <dbReference type="PROSITE" id="PS50146"/>
    </source>
</evidence>
<dbReference type="Proteomes" id="UP000222788">
    <property type="component" value="Unassembled WGS sequence"/>
</dbReference>
<reference evidence="3 4" key="2">
    <citation type="journal article" date="2013" name="IMA Fungus">
        <title>IMA Genome-F 1: Ceratocystis fimbriata: Draft nuclear genome sequence for the plant pathogen, Ceratocystis fimbriata.</title>
        <authorList>
            <person name="Wilken P.M."/>
            <person name="Steenkamp E.T."/>
            <person name="Wingfield M.J."/>
            <person name="de Beer Z.W."/>
            <person name="Wingfield B.D."/>
        </authorList>
    </citation>
    <scope>NUCLEOTIDE SEQUENCE [LARGE SCALE GENOMIC DNA]</scope>
    <source>
        <strain evidence="3 4">CBS 114723</strain>
    </source>
</reference>
<reference evidence="3 4" key="1">
    <citation type="journal article" date="2013" name="Fungal Biol.">
        <title>Analysis of microsatellite markers in the genome of the plant pathogen Ceratocystis fimbriata.</title>
        <authorList>
            <person name="Simpson M.C."/>
            <person name="Wilken P.M."/>
            <person name="Coetzee M.P."/>
            <person name="Wingfield M.J."/>
            <person name="Wingfield B.D."/>
        </authorList>
    </citation>
    <scope>NUCLEOTIDE SEQUENCE [LARGE SCALE GENOMIC DNA]</scope>
    <source>
        <strain evidence="3 4">CBS 114723</strain>
    </source>
</reference>
<dbReference type="InterPro" id="IPR055916">
    <property type="entry name" value="DUF7493"/>
</dbReference>
<feature type="domain" description="DAGKc" evidence="2">
    <location>
        <begin position="130"/>
        <end position="269"/>
    </location>
</feature>
<dbReference type="PROSITE" id="PS50146">
    <property type="entry name" value="DAGK"/>
    <property type="match status" value="1"/>
</dbReference>